<feature type="chain" id="PRO_5022201769" evidence="2">
    <location>
        <begin position="31"/>
        <end position="180"/>
    </location>
</feature>
<evidence type="ECO:0000313" key="3">
    <source>
        <dbReference type="EMBL" id="TWH74196.1"/>
    </source>
</evidence>
<accession>A0A562ITN3</accession>
<evidence type="ECO:0000256" key="2">
    <source>
        <dbReference type="SAM" id="SignalP"/>
    </source>
</evidence>
<keyword evidence="4" id="KW-1185">Reference proteome</keyword>
<dbReference type="OrthoDB" id="4981587at2"/>
<evidence type="ECO:0000313" key="4">
    <source>
        <dbReference type="Proteomes" id="UP000321490"/>
    </source>
</evidence>
<feature type="signal peptide" evidence="2">
    <location>
        <begin position="1"/>
        <end position="30"/>
    </location>
</feature>
<keyword evidence="2" id="KW-0732">Signal</keyword>
<name>A0A562ITN3_9ACTN</name>
<reference evidence="3 4" key="1">
    <citation type="submission" date="2019-07" db="EMBL/GenBank/DDBJ databases">
        <title>R&amp;d 2014.</title>
        <authorList>
            <person name="Klenk H.-P."/>
        </authorList>
    </citation>
    <scope>NUCLEOTIDE SEQUENCE [LARGE SCALE GENOMIC DNA]</scope>
    <source>
        <strain evidence="3 4">DSM 45764</strain>
    </source>
</reference>
<proteinExistence type="predicted"/>
<evidence type="ECO:0000256" key="1">
    <source>
        <dbReference type="SAM" id="MobiDB-lite"/>
    </source>
</evidence>
<protein>
    <submittedName>
        <fullName evidence="3">Uncharacterized protein</fullName>
    </submittedName>
</protein>
<gene>
    <name evidence="3" type="ORF">JD78_02731</name>
</gene>
<dbReference type="Proteomes" id="UP000321490">
    <property type="component" value="Unassembled WGS sequence"/>
</dbReference>
<dbReference type="AlphaFoldDB" id="A0A562ITN3"/>
<feature type="compositionally biased region" description="Low complexity" evidence="1">
    <location>
        <begin position="44"/>
        <end position="58"/>
    </location>
</feature>
<comment type="caution">
    <text evidence="3">The sequence shown here is derived from an EMBL/GenBank/DDBJ whole genome shotgun (WGS) entry which is preliminary data.</text>
</comment>
<feature type="region of interest" description="Disordered" evidence="1">
    <location>
        <begin position="30"/>
        <end position="79"/>
    </location>
</feature>
<dbReference type="RefSeq" id="WP_153359054.1">
    <property type="nucleotide sequence ID" value="NZ_JABGDC010000051.1"/>
</dbReference>
<dbReference type="EMBL" id="VLKF01000001">
    <property type="protein sequence ID" value="TWH74196.1"/>
    <property type="molecule type" value="Genomic_DNA"/>
</dbReference>
<sequence length="180" mass="17731">MPSHLPPSRRGALLLCAALFSVLTACTAGAANSGPSEDVEGDGRAPAGSGGAAAAAATPSPPPGAVTDDDAPVATDAPRPSATDVAISYLVWDGAEGEVLASGWVSPVIEDGGTCTLELTRDGETATTTSAAFADATTTSCGQLTVPGAELRAGEWTGVISYRSGTSTGRSPALSVEVTR</sequence>
<organism evidence="3 4">
    <name type="scientific">Modestobacter roseus</name>
    <dbReference type="NCBI Taxonomy" id="1181884"/>
    <lineage>
        <taxon>Bacteria</taxon>
        <taxon>Bacillati</taxon>
        <taxon>Actinomycetota</taxon>
        <taxon>Actinomycetes</taxon>
        <taxon>Geodermatophilales</taxon>
        <taxon>Geodermatophilaceae</taxon>
        <taxon>Modestobacter</taxon>
    </lineage>
</organism>